<evidence type="ECO:0000313" key="3">
    <source>
        <dbReference type="EMBL" id="KAF2436797.1"/>
    </source>
</evidence>
<feature type="compositionally biased region" description="Gly residues" evidence="2">
    <location>
        <begin position="209"/>
        <end position="219"/>
    </location>
</feature>
<evidence type="ECO:0000256" key="1">
    <source>
        <dbReference type="SAM" id="Coils"/>
    </source>
</evidence>
<reference evidence="3" key="1">
    <citation type="journal article" date="2020" name="Stud. Mycol.">
        <title>101 Dothideomycetes genomes: a test case for predicting lifestyles and emergence of pathogens.</title>
        <authorList>
            <person name="Haridas S."/>
            <person name="Albert R."/>
            <person name="Binder M."/>
            <person name="Bloem J."/>
            <person name="Labutti K."/>
            <person name="Salamov A."/>
            <person name="Andreopoulos B."/>
            <person name="Baker S."/>
            <person name="Barry K."/>
            <person name="Bills G."/>
            <person name="Bluhm B."/>
            <person name="Cannon C."/>
            <person name="Castanera R."/>
            <person name="Culley D."/>
            <person name="Daum C."/>
            <person name="Ezra D."/>
            <person name="Gonzalez J."/>
            <person name="Henrissat B."/>
            <person name="Kuo A."/>
            <person name="Liang C."/>
            <person name="Lipzen A."/>
            <person name="Lutzoni F."/>
            <person name="Magnuson J."/>
            <person name="Mondo S."/>
            <person name="Nolan M."/>
            <person name="Ohm R."/>
            <person name="Pangilinan J."/>
            <person name="Park H.-J."/>
            <person name="Ramirez L."/>
            <person name="Alfaro M."/>
            <person name="Sun H."/>
            <person name="Tritt A."/>
            <person name="Yoshinaga Y."/>
            <person name="Zwiers L.-H."/>
            <person name="Turgeon B."/>
            <person name="Goodwin S."/>
            <person name="Spatafora J."/>
            <person name="Crous P."/>
            <person name="Grigoriev I."/>
        </authorList>
    </citation>
    <scope>NUCLEOTIDE SEQUENCE</scope>
    <source>
        <strain evidence="3">CBS 130266</strain>
    </source>
</reference>
<keyword evidence="4" id="KW-1185">Reference proteome</keyword>
<dbReference type="EMBL" id="MU007009">
    <property type="protein sequence ID" value="KAF2436797.1"/>
    <property type="molecule type" value="Genomic_DNA"/>
</dbReference>
<dbReference type="AlphaFoldDB" id="A0A9P4P3X5"/>
<name>A0A9P4P3X5_9PEZI</name>
<protein>
    <submittedName>
        <fullName evidence="3">Uncharacterized protein</fullName>
    </submittedName>
</protein>
<proteinExistence type="predicted"/>
<sequence>MHTVEALQHSTRRAGAHERTLVGLGARIQQLELRSGDHGNGLQTVFEAAERDRETHSRRCAAAEQNLGNQESAINDLRQQMATSKCPCKQQIIASDPFDYQAAHQSRAAGKRPAVPSDYDTENEPLKQYVAERTRNPYAGQPRKPSPVRSDEDQGINVYGTDMQGHRTAQSPPHQGARDNSYPTRLKAPPPPRVVAGPSKQNQTQQPGGMRGEGDFCGGRNTGYDTNGVVPCRQRRRRRVWCDGCECGVNYD</sequence>
<evidence type="ECO:0000313" key="4">
    <source>
        <dbReference type="Proteomes" id="UP000800235"/>
    </source>
</evidence>
<keyword evidence="1" id="KW-0175">Coiled coil</keyword>
<gene>
    <name evidence="3" type="ORF">EJ08DRAFT_3113</name>
</gene>
<evidence type="ECO:0000256" key="2">
    <source>
        <dbReference type="SAM" id="MobiDB-lite"/>
    </source>
</evidence>
<dbReference type="Proteomes" id="UP000800235">
    <property type="component" value="Unassembled WGS sequence"/>
</dbReference>
<organism evidence="3 4">
    <name type="scientific">Tothia fuscella</name>
    <dbReference type="NCBI Taxonomy" id="1048955"/>
    <lineage>
        <taxon>Eukaryota</taxon>
        <taxon>Fungi</taxon>
        <taxon>Dikarya</taxon>
        <taxon>Ascomycota</taxon>
        <taxon>Pezizomycotina</taxon>
        <taxon>Dothideomycetes</taxon>
        <taxon>Pleosporomycetidae</taxon>
        <taxon>Venturiales</taxon>
        <taxon>Cylindrosympodiaceae</taxon>
        <taxon>Tothia</taxon>
    </lineage>
</organism>
<accession>A0A9P4P3X5</accession>
<feature type="region of interest" description="Disordered" evidence="2">
    <location>
        <begin position="103"/>
        <end position="219"/>
    </location>
</feature>
<comment type="caution">
    <text evidence="3">The sequence shown here is derived from an EMBL/GenBank/DDBJ whole genome shotgun (WGS) entry which is preliminary data.</text>
</comment>
<feature type="coiled-coil region" evidence="1">
    <location>
        <begin position="46"/>
        <end position="80"/>
    </location>
</feature>